<dbReference type="Proteomes" id="UP001597083">
    <property type="component" value="Unassembled WGS sequence"/>
</dbReference>
<keyword evidence="3" id="KW-0418">Kinase</keyword>
<gene>
    <name evidence="3" type="ORF">ACFQ07_14595</name>
</gene>
<dbReference type="EMBL" id="JBHTIR010002189">
    <property type="protein sequence ID" value="MFD0853464.1"/>
    <property type="molecule type" value="Genomic_DNA"/>
</dbReference>
<dbReference type="GO" id="GO:0016301">
    <property type="term" value="F:kinase activity"/>
    <property type="evidence" value="ECO:0007669"/>
    <property type="project" value="UniProtKB-KW"/>
</dbReference>
<comment type="caution">
    <text evidence="3">The sequence shown here is derived from an EMBL/GenBank/DDBJ whole genome shotgun (WGS) entry which is preliminary data.</text>
</comment>
<protein>
    <submittedName>
        <fullName evidence="3">Protein kinase</fullName>
    </submittedName>
</protein>
<keyword evidence="4" id="KW-1185">Reference proteome</keyword>
<dbReference type="InterPro" id="IPR017441">
    <property type="entry name" value="Protein_kinase_ATP_BS"/>
</dbReference>
<sequence length="102" mass="11299">MGSHVVNGWTVPGFTHLEELGAGDGSRVVLALDDVTQTKVAIKYLDPRLGGDETFLARFRPVARRLSQLEDPNVVDFYEFVETPEGTAIVMERVEGLGLRRL</sequence>
<dbReference type="InterPro" id="IPR000719">
    <property type="entry name" value="Prot_kinase_dom"/>
</dbReference>
<feature type="domain" description="Protein kinase" evidence="2">
    <location>
        <begin position="14"/>
        <end position="102"/>
    </location>
</feature>
<dbReference type="PROSITE" id="PS50011">
    <property type="entry name" value="PROTEIN_KINASE_DOM"/>
    <property type="match status" value="1"/>
</dbReference>
<dbReference type="InterPro" id="IPR011009">
    <property type="entry name" value="Kinase-like_dom_sf"/>
</dbReference>
<keyword evidence="1" id="KW-0547">Nucleotide-binding</keyword>
<evidence type="ECO:0000313" key="3">
    <source>
        <dbReference type="EMBL" id="MFD0853464.1"/>
    </source>
</evidence>
<proteinExistence type="predicted"/>
<dbReference type="Pfam" id="PF00069">
    <property type="entry name" value="Pkinase"/>
    <property type="match status" value="1"/>
</dbReference>
<evidence type="ECO:0000259" key="2">
    <source>
        <dbReference type="PROSITE" id="PS50011"/>
    </source>
</evidence>
<name>A0ABW3CHM7_9ACTN</name>
<keyword evidence="3" id="KW-0808">Transferase</keyword>
<accession>A0ABW3CHM7</accession>
<dbReference type="PROSITE" id="PS00107">
    <property type="entry name" value="PROTEIN_KINASE_ATP"/>
    <property type="match status" value="1"/>
</dbReference>
<evidence type="ECO:0000313" key="4">
    <source>
        <dbReference type="Proteomes" id="UP001597083"/>
    </source>
</evidence>
<feature type="non-terminal residue" evidence="3">
    <location>
        <position position="102"/>
    </location>
</feature>
<reference evidence="4" key="1">
    <citation type="journal article" date="2019" name="Int. J. Syst. Evol. Microbiol.">
        <title>The Global Catalogue of Microorganisms (GCM) 10K type strain sequencing project: providing services to taxonomists for standard genome sequencing and annotation.</title>
        <authorList>
            <consortium name="The Broad Institute Genomics Platform"/>
            <consortium name="The Broad Institute Genome Sequencing Center for Infectious Disease"/>
            <person name="Wu L."/>
            <person name="Ma J."/>
        </authorList>
    </citation>
    <scope>NUCLEOTIDE SEQUENCE [LARGE SCALE GENOMIC DNA]</scope>
    <source>
        <strain evidence="4">JCM 31696</strain>
    </source>
</reference>
<dbReference type="SUPFAM" id="SSF56112">
    <property type="entry name" value="Protein kinase-like (PK-like)"/>
    <property type="match status" value="1"/>
</dbReference>
<keyword evidence="1" id="KW-0067">ATP-binding</keyword>
<evidence type="ECO:0000256" key="1">
    <source>
        <dbReference type="PROSITE-ProRule" id="PRU10141"/>
    </source>
</evidence>
<dbReference type="Gene3D" id="3.30.200.20">
    <property type="entry name" value="Phosphorylase Kinase, domain 1"/>
    <property type="match status" value="1"/>
</dbReference>
<organism evidence="3 4">
    <name type="scientific">Actinomadura adrarensis</name>
    <dbReference type="NCBI Taxonomy" id="1819600"/>
    <lineage>
        <taxon>Bacteria</taxon>
        <taxon>Bacillati</taxon>
        <taxon>Actinomycetota</taxon>
        <taxon>Actinomycetes</taxon>
        <taxon>Streptosporangiales</taxon>
        <taxon>Thermomonosporaceae</taxon>
        <taxon>Actinomadura</taxon>
    </lineage>
</organism>
<feature type="binding site" evidence="1">
    <location>
        <position position="43"/>
    </location>
    <ligand>
        <name>ATP</name>
        <dbReference type="ChEBI" id="CHEBI:30616"/>
    </ligand>
</feature>